<keyword evidence="4" id="KW-1185">Reference proteome</keyword>
<evidence type="ECO:0000313" key="3">
    <source>
        <dbReference type="EMBL" id="MEY9316021.1"/>
    </source>
</evidence>
<evidence type="ECO:0000313" key="4">
    <source>
        <dbReference type="Proteomes" id="UP001565471"/>
    </source>
</evidence>
<dbReference type="InterPro" id="IPR012340">
    <property type="entry name" value="NA-bd_OB-fold"/>
</dbReference>
<evidence type="ECO:0000259" key="2">
    <source>
        <dbReference type="Pfam" id="PF12172"/>
    </source>
</evidence>
<dbReference type="Proteomes" id="UP001565471">
    <property type="component" value="Unassembled WGS sequence"/>
</dbReference>
<dbReference type="InterPro" id="IPR002878">
    <property type="entry name" value="ChsH2_C"/>
</dbReference>
<gene>
    <name evidence="3" type="ORF">ABIF29_002820</name>
</gene>
<dbReference type="EMBL" id="JBGBZA010000002">
    <property type="protein sequence ID" value="MEY9316021.1"/>
    <property type="molecule type" value="Genomic_DNA"/>
</dbReference>
<dbReference type="InterPro" id="IPR052513">
    <property type="entry name" value="Thioester_dehydratase-like"/>
</dbReference>
<dbReference type="SUPFAM" id="SSF50249">
    <property type="entry name" value="Nucleic acid-binding proteins"/>
    <property type="match status" value="1"/>
</dbReference>
<evidence type="ECO:0000259" key="1">
    <source>
        <dbReference type="Pfam" id="PF01796"/>
    </source>
</evidence>
<comment type="caution">
    <text evidence="3">The sequence shown here is derived from an EMBL/GenBank/DDBJ whole genome shotgun (WGS) entry which is preliminary data.</text>
</comment>
<dbReference type="Pfam" id="PF01796">
    <property type="entry name" value="OB_ChsH2_C"/>
    <property type="match status" value="1"/>
</dbReference>
<dbReference type="InterPro" id="IPR022002">
    <property type="entry name" value="ChsH2_Znr"/>
</dbReference>
<dbReference type="Pfam" id="PF12172">
    <property type="entry name" value="zf-ChsH2"/>
    <property type="match status" value="1"/>
</dbReference>
<dbReference type="Gene3D" id="6.10.30.10">
    <property type="match status" value="1"/>
</dbReference>
<reference evidence="3 4" key="1">
    <citation type="submission" date="2024-07" db="EMBL/GenBank/DDBJ databases">
        <title>Genomic Encyclopedia of Type Strains, Phase V (KMG-V): Genome sequencing to study the core and pangenomes of soil and plant-associated prokaryotes.</title>
        <authorList>
            <person name="Whitman W."/>
        </authorList>
    </citation>
    <scope>NUCLEOTIDE SEQUENCE [LARGE SCALE GENOMIC DNA]</scope>
    <source>
        <strain evidence="3 4">USDA 415</strain>
    </source>
</reference>
<feature type="domain" description="ChsH2 C-terminal OB-fold" evidence="1">
    <location>
        <begin position="66"/>
        <end position="132"/>
    </location>
</feature>
<accession>A0ABV4EY37</accession>
<feature type="domain" description="ChsH2 rubredoxin-like zinc ribbon" evidence="2">
    <location>
        <begin position="29"/>
        <end position="64"/>
    </location>
</feature>
<proteinExistence type="predicted"/>
<protein>
    <submittedName>
        <fullName evidence="3">OB-fold protein</fullName>
    </submittedName>
</protein>
<dbReference type="PANTHER" id="PTHR34075">
    <property type="entry name" value="BLR3430 PROTEIN"/>
    <property type="match status" value="1"/>
</dbReference>
<dbReference type="PANTHER" id="PTHR34075:SF5">
    <property type="entry name" value="BLR3430 PROTEIN"/>
    <property type="match status" value="1"/>
</dbReference>
<sequence length="162" mass="18068">MSGSSRAHYLPAGLPIPVSDPDGLSAPYWMGLRENRLLVQRCAGCRSWQFGPEWICHNCHSFDLTWTDVEPTGRIYSWERVWHPSHPALKQHGPYLALLVELPHAGGVRMVGNLQGDPRQTVIIGTEVGGVFEHHPESDPSFSLLQWRLKQGADRVDGHSTG</sequence>
<organism evidence="3 4">
    <name type="scientific">Bradyrhizobium elkanii</name>
    <dbReference type="NCBI Taxonomy" id="29448"/>
    <lineage>
        <taxon>Bacteria</taxon>
        <taxon>Pseudomonadati</taxon>
        <taxon>Pseudomonadota</taxon>
        <taxon>Alphaproteobacteria</taxon>
        <taxon>Hyphomicrobiales</taxon>
        <taxon>Nitrobacteraceae</taxon>
        <taxon>Bradyrhizobium</taxon>
    </lineage>
</organism>
<name>A0ABV4EY37_BRAEL</name>